<protein>
    <recommendedName>
        <fullName evidence="2">hydroxymethylpyrimidine kinase</fullName>
        <ecNumber evidence="2">2.7.1.49</ecNumber>
    </recommendedName>
</protein>
<dbReference type="GO" id="GO:0009228">
    <property type="term" value="P:thiamine biosynthetic process"/>
    <property type="evidence" value="ECO:0007669"/>
    <property type="project" value="InterPro"/>
</dbReference>
<dbReference type="AlphaFoldDB" id="A0A7W6J730"/>
<dbReference type="PANTHER" id="PTHR20858">
    <property type="entry name" value="PHOSPHOMETHYLPYRIMIDINE KINASE"/>
    <property type="match status" value="1"/>
</dbReference>
<dbReference type="InterPro" id="IPR004399">
    <property type="entry name" value="HMP/HMP-P_kinase_dom"/>
</dbReference>
<reference evidence="4 5" key="1">
    <citation type="submission" date="2020-08" db="EMBL/GenBank/DDBJ databases">
        <title>Genomic Encyclopedia of Type Strains, Phase IV (KMG-IV): sequencing the most valuable type-strain genomes for metagenomic binning, comparative biology and taxonomic classification.</title>
        <authorList>
            <person name="Goeker M."/>
        </authorList>
    </citation>
    <scope>NUCLEOTIDE SEQUENCE [LARGE SCALE GENOMIC DNA]</scope>
    <source>
        <strain evidence="4 5">DSM 29853</strain>
    </source>
</reference>
<name>A0A7W6J730_9HYPH</name>
<dbReference type="InterPro" id="IPR013749">
    <property type="entry name" value="PM/HMP-P_kinase-1"/>
</dbReference>
<keyword evidence="5" id="KW-1185">Reference proteome</keyword>
<dbReference type="SUPFAM" id="SSF53613">
    <property type="entry name" value="Ribokinase-like"/>
    <property type="match status" value="1"/>
</dbReference>
<dbReference type="GO" id="GO:0009229">
    <property type="term" value="P:thiamine diphosphate biosynthetic process"/>
    <property type="evidence" value="ECO:0007669"/>
    <property type="project" value="UniProtKB-UniPathway"/>
</dbReference>
<keyword evidence="4" id="KW-0808">Transferase</keyword>
<proteinExistence type="predicted"/>
<dbReference type="GO" id="GO:0008902">
    <property type="term" value="F:hydroxymethylpyrimidine kinase activity"/>
    <property type="evidence" value="ECO:0007669"/>
    <property type="project" value="UniProtKB-EC"/>
</dbReference>
<gene>
    <name evidence="4" type="ORF">GGR23_003228</name>
</gene>
<dbReference type="Pfam" id="PF08543">
    <property type="entry name" value="Phos_pyr_kin"/>
    <property type="match status" value="1"/>
</dbReference>
<keyword evidence="4" id="KW-0418">Kinase</keyword>
<evidence type="ECO:0000259" key="3">
    <source>
        <dbReference type="Pfam" id="PF08543"/>
    </source>
</evidence>
<dbReference type="PANTHER" id="PTHR20858:SF17">
    <property type="entry name" value="HYDROXYMETHYLPYRIMIDINE_PHOSPHOMETHYLPYRIMIDINE KINASE THI20-RELATED"/>
    <property type="match status" value="1"/>
</dbReference>
<dbReference type="CDD" id="cd01169">
    <property type="entry name" value="HMPP_kinase"/>
    <property type="match status" value="1"/>
</dbReference>
<sequence length="254" mass="25747">MAMSPAPQVLVVAGSDSSGGAGIARDVETLCRFGLRAALAVTAVTAQTSRRVVAVEPMPPALVESQMRAALSAGCVRTVKLGMLGLTETADAVRAVLEDHPRTPVVIDPVLASTSGRRLLEGDAAAVYRRLFPLAALVTPNVPELGLLAGGPPAGDERGAIGQAKVLLAQGARAVLVKGGHASGADAADLLVTPEGVQRFVLPRLAVTLRGTGCALASGIAAQLALGRALPEAIALAKEWLHDLMAREGSPDGG</sequence>
<feature type="domain" description="Pyridoxamine kinase/Phosphomethylpyrimidine kinase" evidence="3">
    <location>
        <begin position="16"/>
        <end position="246"/>
    </location>
</feature>
<dbReference type="GO" id="GO:0008972">
    <property type="term" value="F:phosphomethylpyrimidine kinase activity"/>
    <property type="evidence" value="ECO:0007669"/>
    <property type="project" value="InterPro"/>
</dbReference>
<evidence type="ECO:0000313" key="5">
    <source>
        <dbReference type="Proteomes" id="UP000528286"/>
    </source>
</evidence>
<accession>A0A7W6J730</accession>
<dbReference type="Gene3D" id="3.40.1190.20">
    <property type="match status" value="1"/>
</dbReference>
<evidence type="ECO:0000256" key="2">
    <source>
        <dbReference type="ARBA" id="ARBA00012135"/>
    </source>
</evidence>
<dbReference type="GO" id="GO:0005829">
    <property type="term" value="C:cytosol"/>
    <property type="evidence" value="ECO:0007669"/>
    <property type="project" value="TreeGrafter"/>
</dbReference>
<organism evidence="4 5">
    <name type="scientific">Gellertiella hungarica</name>
    <dbReference type="NCBI Taxonomy" id="1572859"/>
    <lineage>
        <taxon>Bacteria</taxon>
        <taxon>Pseudomonadati</taxon>
        <taxon>Pseudomonadota</taxon>
        <taxon>Alphaproteobacteria</taxon>
        <taxon>Hyphomicrobiales</taxon>
        <taxon>Rhizobiaceae</taxon>
        <taxon>Gellertiella</taxon>
    </lineage>
</organism>
<dbReference type="EMBL" id="JACIEZ010000007">
    <property type="protein sequence ID" value="MBB4066015.1"/>
    <property type="molecule type" value="Genomic_DNA"/>
</dbReference>
<evidence type="ECO:0000313" key="4">
    <source>
        <dbReference type="EMBL" id="MBB4066015.1"/>
    </source>
</evidence>
<dbReference type="EC" id="2.7.1.49" evidence="2"/>
<evidence type="ECO:0000256" key="1">
    <source>
        <dbReference type="ARBA" id="ARBA00004948"/>
    </source>
</evidence>
<dbReference type="Proteomes" id="UP000528286">
    <property type="component" value="Unassembled WGS sequence"/>
</dbReference>
<comment type="pathway">
    <text evidence="1">Cofactor biosynthesis; thiamine diphosphate biosynthesis.</text>
</comment>
<comment type="caution">
    <text evidence="4">The sequence shown here is derived from an EMBL/GenBank/DDBJ whole genome shotgun (WGS) entry which is preliminary data.</text>
</comment>
<dbReference type="RefSeq" id="WP_183367305.1">
    <property type="nucleotide sequence ID" value="NZ_JACIEZ010000007.1"/>
</dbReference>
<dbReference type="UniPathway" id="UPA00060">
    <property type="reaction ID" value="UER00138"/>
</dbReference>
<dbReference type="InterPro" id="IPR029056">
    <property type="entry name" value="Ribokinase-like"/>
</dbReference>